<dbReference type="PANTHER" id="PTHR43133:SF63">
    <property type="entry name" value="RNA POLYMERASE SIGMA FACTOR FECI-RELATED"/>
    <property type="match status" value="1"/>
</dbReference>
<gene>
    <name evidence="7" type="ORF">PPUN14671_00560</name>
</gene>
<dbReference type="InterPro" id="IPR036388">
    <property type="entry name" value="WH-like_DNA-bd_sf"/>
</dbReference>
<dbReference type="GO" id="GO:0003677">
    <property type="term" value="F:DNA binding"/>
    <property type="evidence" value="ECO:0007669"/>
    <property type="project" value="InterPro"/>
</dbReference>
<dbReference type="Gene3D" id="1.10.10.10">
    <property type="entry name" value="Winged helix-like DNA-binding domain superfamily/Winged helix DNA-binding domain"/>
    <property type="match status" value="1"/>
</dbReference>
<dbReference type="Gene3D" id="1.10.1740.10">
    <property type="match status" value="1"/>
</dbReference>
<evidence type="ECO:0000259" key="6">
    <source>
        <dbReference type="Pfam" id="PF08281"/>
    </source>
</evidence>
<evidence type="ECO:0000256" key="4">
    <source>
        <dbReference type="ARBA" id="ARBA00023163"/>
    </source>
</evidence>
<dbReference type="RefSeq" id="WP_198748936.1">
    <property type="nucleotide sequence ID" value="NZ_BSKF01000012.1"/>
</dbReference>
<evidence type="ECO:0000256" key="1">
    <source>
        <dbReference type="ARBA" id="ARBA00010641"/>
    </source>
</evidence>
<dbReference type="PANTHER" id="PTHR43133">
    <property type="entry name" value="RNA POLYMERASE ECF-TYPE SIGMA FACTO"/>
    <property type="match status" value="1"/>
</dbReference>
<keyword evidence="3" id="KW-0731">Sigma factor</keyword>
<comment type="caution">
    <text evidence="7">The sequence shown here is derived from an EMBL/GenBank/DDBJ whole genome shotgun (WGS) entry which is preliminary data.</text>
</comment>
<dbReference type="EMBL" id="BSKJ01000001">
    <property type="protein sequence ID" value="GLO33223.1"/>
    <property type="molecule type" value="Genomic_DNA"/>
</dbReference>
<name>A0AA37RAG5_PSEPU</name>
<feature type="domain" description="RNA polymerase sigma-70 region 2" evidence="5">
    <location>
        <begin position="13"/>
        <end position="77"/>
    </location>
</feature>
<dbReference type="Pfam" id="PF08281">
    <property type="entry name" value="Sigma70_r4_2"/>
    <property type="match status" value="1"/>
</dbReference>
<dbReference type="NCBIfam" id="TIGR02937">
    <property type="entry name" value="sigma70-ECF"/>
    <property type="match status" value="1"/>
</dbReference>
<reference evidence="7" key="1">
    <citation type="submission" date="2023-01" db="EMBL/GenBank/DDBJ databases">
        <title>Whole-genome sequence of Pseudomonas putida NBRC 14671.</title>
        <authorList>
            <person name="Morohoshi T."/>
            <person name="Someya N."/>
        </authorList>
    </citation>
    <scope>NUCLEOTIDE SEQUENCE</scope>
    <source>
        <strain evidence="7">NBRC 14671</strain>
    </source>
</reference>
<evidence type="ECO:0000259" key="5">
    <source>
        <dbReference type="Pfam" id="PF04542"/>
    </source>
</evidence>
<dbReference type="SUPFAM" id="SSF88659">
    <property type="entry name" value="Sigma3 and sigma4 domains of RNA polymerase sigma factors"/>
    <property type="match status" value="1"/>
</dbReference>
<evidence type="ECO:0000313" key="8">
    <source>
        <dbReference type="Proteomes" id="UP001161257"/>
    </source>
</evidence>
<evidence type="ECO:0000256" key="3">
    <source>
        <dbReference type="ARBA" id="ARBA00023082"/>
    </source>
</evidence>
<proteinExistence type="inferred from homology"/>
<dbReference type="Proteomes" id="UP001161257">
    <property type="component" value="Unassembled WGS sequence"/>
</dbReference>
<accession>A0AA37RAG5</accession>
<dbReference type="InterPro" id="IPR039425">
    <property type="entry name" value="RNA_pol_sigma-70-like"/>
</dbReference>
<dbReference type="SUPFAM" id="SSF88946">
    <property type="entry name" value="Sigma2 domain of RNA polymerase sigma factors"/>
    <property type="match status" value="1"/>
</dbReference>
<feature type="domain" description="RNA polymerase sigma factor 70 region 4 type 2" evidence="6">
    <location>
        <begin position="109"/>
        <end position="159"/>
    </location>
</feature>
<sequence>MSDEQEARSLSLLYQRHRNELLAFLTRKVRCRETARDLLQDAFVRLLHSEHGQVGNLRAFLYRIATNLSIDHARRTQVRGVNDEQALDQLLTDTTPERSAVAGNTLAHLERLIDGLPSPTREVFLLARVEQMSYKDIATRLGINERAVERHLNKALSHCAAAALDARIKTESP</sequence>
<dbReference type="InterPro" id="IPR007627">
    <property type="entry name" value="RNA_pol_sigma70_r2"/>
</dbReference>
<dbReference type="InterPro" id="IPR013325">
    <property type="entry name" value="RNA_pol_sigma_r2"/>
</dbReference>
<dbReference type="GO" id="GO:0016987">
    <property type="term" value="F:sigma factor activity"/>
    <property type="evidence" value="ECO:0007669"/>
    <property type="project" value="UniProtKB-KW"/>
</dbReference>
<dbReference type="InterPro" id="IPR014284">
    <property type="entry name" value="RNA_pol_sigma-70_dom"/>
</dbReference>
<keyword evidence="2" id="KW-0805">Transcription regulation</keyword>
<dbReference type="Pfam" id="PF04542">
    <property type="entry name" value="Sigma70_r2"/>
    <property type="match status" value="1"/>
</dbReference>
<dbReference type="AlphaFoldDB" id="A0AA37RAG5"/>
<organism evidence="7 8">
    <name type="scientific">Pseudomonas putida</name>
    <name type="common">Arthrobacter siderocapsulatus</name>
    <dbReference type="NCBI Taxonomy" id="303"/>
    <lineage>
        <taxon>Bacteria</taxon>
        <taxon>Pseudomonadati</taxon>
        <taxon>Pseudomonadota</taxon>
        <taxon>Gammaproteobacteria</taxon>
        <taxon>Pseudomonadales</taxon>
        <taxon>Pseudomonadaceae</taxon>
        <taxon>Pseudomonas</taxon>
    </lineage>
</organism>
<dbReference type="InterPro" id="IPR013324">
    <property type="entry name" value="RNA_pol_sigma_r3/r4-like"/>
</dbReference>
<protein>
    <submittedName>
        <fullName evidence="7">RNA polymerase sigma factor</fullName>
    </submittedName>
</protein>
<dbReference type="InterPro" id="IPR013249">
    <property type="entry name" value="RNA_pol_sigma70_r4_t2"/>
</dbReference>
<evidence type="ECO:0000256" key="2">
    <source>
        <dbReference type="ARBA" id="ARBA00023015"/>
    </source>
</evidence>
<dbReference type="GO" id="GO:0006352">
    <property type="term" value="P:DNA-templated transcription initiation"/>
    <property type="evidence" value="ECO:0007669"/>
    <property type="project" value="InterPro"/>
</dbReference>
<comment type="similarity">
    <text evidence="1">Belongs to the sigma-70 factor family. ECF subfamily.</text>
</comment>
<keyword evidence="4" id="KW-0804">Transcription</keyword>
<evidence type="ECO:0000313" key="7">
    <source>
        <dbReference type="EMBL" id="GLO33223.1"/>
    </source>
</evidence>